<dbReference type="Proteomes" id="UP000182229">
    <property type="component" value="Unassembled WGS sequence"/>
</dbReference>
<keyword evidence="2" id="KW-1185">Reference proteome</keyword>
<name>A0A1L9B411_9BACT</name>
<dbReference type="RefSeq" id="WP_071902132.1">
    <property type="nucleotide sequence ID" value="NZ_MPIN01000009.1"/>
</dbReference>
<evidence type="ECO:0000313" key="1">
    <source>
        <dbReference type="EMBL" id="OJH36984.1"/>
    </source>
</evidence>
<dbReference type="STRING" id="83449.BON30_31350"/>
<comment type="caution">
    <text evidence="1">The sequence shown here is derived from an EMBL/GenBank/DDBJ whole genome shotgun (WGS) entry which is preliminary data.</text>
</comment>
<sequence>MNRRRWPWLVLALVLLALGIVAMRLTEDKPPPPPPRPVRFAAANSDVAMQRRLARTTYVPPAARDAGTEPPKPVDPFLEALPRGENHTAVVIEANAVRHSPLGEMLLECLLMQPQAREKLEAFRQHTGMDPLEGVDRVAVMDDGLAISGQFGQARMESMLPGEWRASAHGDKGRVYVPARPLTPSQGDMAAVGTWGDSMLVIGRTPEEVHGILDRIEGRGSSEPPVFGGAYAYGDVYGVVSVERLADSLPPEQRALGERLKQLAPRAHLNLDVSSDFALSVRLKGPDAERTADMAKAIGAAMALARFEAQSQGQTELARVLEYAGTSALDDHLGVQLAVPLEVLRQELSWCRGASASGSTDAGTPDATR</sequence>
<protein>
    <recommendedName>
        <fullName evidence="3">DUF3352 domain-containing protein</fullName>
    </recommendedName>
</protein>
<evidence type="ECO:0000313" key="2">
    <source>
        <dbReference type="Proteomes" id="UP000182229"/>
    </source>
</evidence>
<gene>
    <name evidence="1" type="ORF">BON30_31350</name>
</gene>
<dbReference type="OrthoDB" id="5380200at2"/>
<organism evidence="1 2">
    <name type="scientific">Cystobacter ferrugineus</name>
    <dbReference type="NCBI Taxonomy" id="83449"/>
    <lineage>
        <taxon>Bacteria</taxon>
        <taxon>Pseudomonadati</taxon>
        <taxon>Myxococcota</taxon>
        <taxon>Myxococcia</taxon>
        <taxon>Myxococcales</taxon>
        <taxon>Cystobacterineae</taxon>
        <taxon>Archangiaceae</taxon>
        <taxon>Cystobacter</taxon>
    </lineage>
</organism>
<proteinExistence type="predicted"/>
<dbReference type="EMBL" id="MPIN01000009">
    <property type="protein sequence ID" value="OJH36984.1"/>
    <property type="molecule type" value="Genomic_DNA"/>
</dbReference>
<reference evidence="2" key="1">
    <citation type="submission" date="2016-11" db="EMBL/GenBank/DDBJ databases">
        <authorList>
            <person name="Shukria A."/>
            <person name="Stevens D.C."/>
        </authorList>
    </citation>
    <scope>NUCLEOTIDE SEQUENCE [LARGE SCALE GENOMIC DNA]</scope>
    <source>
        <strain evidence="2">Cbfe23</strain>
    </source>
</reference>
<dbReference type="AlphaFoldDB" id="A0A1L9B411"/>
<reference evidence="1 2" key="2">
    <citation type="submission" date="2016-12" db="EMBL/GenBank/DDBJ databases">
        <title>Draft Genome Sequence of Cystobacter ferrugineus Strain Cbfe23.</title>
        <authorList>
            <person name="Akbar S."/>
            <person name="Dowd S.E."/>
            <person name="Stevens D.C."/>
        </authorList>
    </citation>
    <scope>NUCLEOTIDE SEQUENCE [LARGE SCALE GENOMIC DNA]</scope>
    <source>
        <strain evidence="1 2">Cbfe23</strain>
    </source>
</reference>
<evidence type="ECO:0008006" key="3">
    <source>
        <dbReference type="Google" id="ProtNLM"/>
    </source>
</evidence>
<accession>A0A1L9B411</accession>